<reference evidence="2 3" key="1">
    <citation type="journal article" date="2019" name="Int. J. Syst. Evol. Microbiol.">
        <title>The Global Catalogue of Microorganisms (GCM) 10K type strain sequencing project: providing services to taxonomists for standard genome sequencing and annotation.</title>
        <authorList>
            <consortium name="The Broad Institute Genomics Platform"/>
            <consortium name="The Broad Institute Genome Sequencing Center for Infectious Disease"/>
            <person name="Wu L."/>
            <person name="Ma J."/>
        </authorList>
    </citation>
    <scope>NUCLEOTIDE SEQUENCE [LARGE SCALE GENOMIC DNA]</scope>
    <source>
        <strain evidence="2 3">JCM 16373</strain>
    </source>
</reference>
<evidence type="ECO:0000313" key="2">
    <source>
        <dbReference type="EMBL" id="GAA2604881.1"/>
    </source>
</evidence>
<keyword evidence="3" id="KW-1185">Reference proteome</keyword>
<gene>
    <name evidence="2" type="ORF">GCM10009863_17990</name>
</gene>
<evidence type="ECO:0000313" key="3">
    <source>
        <dbReference type="Proteomes" id="UP001501447"/>
    </source>
</evidence>
<feature type="chain" id="PRO_5047280744" description="Secreted protein" evidence="1">
    <location>
        <begin position="30"/>
        <end position="87"/>
    </location>
</feature>
<evidence type="ECO:0008006" key="4">
    <source>
        <dbReference type="Google" id="ProtNLM"/>
    </source>
</evidence>
<sequence>MRMRAITRSLVVGAAVLGLAGAGVGSASAMTWPKPKHHHHHVHNNIHKEWTNIHKEWKKVNISDDDRVISDSVIFVFGPQQSHVRGH</sequence>
<proteinExistence type="predicted"/>
<dbReference type="EMBL" id="BAAARJ010000005">
    <property type="protein sequence ID" value="GAA2604881.1"/>
    <property type="molecule type" value="Genomic_DNA"/>
</dbReference>
<name>A0ABN3PW21_9ACTN</name>
<feature type="signal peptide" evidence="1">
    <location>
        <begin position="1"/>
        <end position="29"/>
    </location>
</feature>
<evidence type="ECO:0000256" key="1">
    <source>
        <dbReference type="SAM" id="SignalP"/>
    </source>
</evidence>
<keyword evidence="1" id="KW-0732">Signal</keyword>
<organism evidence="2 3">
    <name type="scientific">Streptomyces axinellae</name>
    <dbReference type="NCBI Taxonomy" id="552788"/>
    <lineage>
        <taxon>Bacteria</taxon>
        <taxon>Bacillati</taxon>
        <taxon>Actinomycetota</taxon>
        <taxon>Actinomycetes</taxon>
        <taxon>Kitasatosporales</taxon>
        <taxon>Streptomycetaceae</taxon>
        <taxon>Streptomyces</taxon>
    </lineage>
</organism>
<protein>
    <recommendedName>
        <fullName evidence="4">Secreted protein</fullName>
    </recommendedName>
</protein>
<dbReference type="Proteomes" id="UP001501447">
    <property type="component" value="Unassembled WGS sequence"/>
</dbReference>
<comment type="caution">
    <text evidence="2">The sequence shown here is derived from an EMBL/GenBank/DDBJ whole genome shotgun (WGS) entry which is preliminary data.</text>
</comment>
<accession>A0ABN3PW21</accession>